<keyword evidence="2" id="KW-1185">Reference proteome</keyword>
<protein>
    <recommendedName>
        <fullName evidence="3">Flagellar hook-length control protein-like C-terminal domain-containing protein</fullName>
    </recommendedName>
</protein>
<name>A0ABU9XEL1_9BACI</name>
<proteinExistence type="predicted"/>
<dbReference type="RefSeq" id="WP_345823913.1">
    <property type="nucleotide sequence ID" value="NZ_JBDIML010000001.1"/>
</dbReference>
<gene>
    <name evidence="1" type="ORF">ABC228_04635</name>
</gene>
<accession>A0ABU9XEL1</accession>
<sequence>MSIQKINIHQLTKLSDTTQAFRPGQIIQGKIIKLFPNNKAQIQLGSQQMVAQLEAALEVGARYHFQVQGGDKVVYLKVVGESLKLNSQMNLVDLLQQLGLKQSKLSESLVQGLLNNKIPFDKQQLQRALPLLEGAPNKVLAHTVLHKMIASKLPITKSTFQALYTRMDGTFSANLSELQGVLQRTDGIQPIHKQTLMNQITQFTGIKTDSEVKQIIQLSQNPSVFNLLKATGSISRDMQFSEWSNQVKMFLTGDTSSAKLDFPKVATAIEQLVQNQGILKQNASSILGKWGETLHTSIAKGVPISDNQFSRLQLEIQQNIGNQNRSNPIQNTPMDLRNLVIDLEILANTQINKDSEQLIQQTIKNQFLEQVSNVLHHTGLQYEKSIVDEKLDQTNTLKGLLLQLIQQADGNVQDQASKLLHFINGMQLQSLSETDNFLQASLLIPSEKLGLKQDMEISFEGQKNEAGEINPDYCRIVFYLDLQQLQKTVIDMNVQKRNISITILNDQEISGLTKSFKPLLKEGLERINYQLSTITCKPLTNHEEKEIYSKKKEKQQASYRGVDFRI</sequence>
<evidence type="ECO:0000313" key="1">
    <source>
        <dbReference type="EMBL" id="MEN2766465.1"/>
    </source>
</evidence>
<comment type="caution">
    <text evidence="1">The sequence shown here is derived from an EMBL/GenBank/DDBJ whole genome shotgun (WGS) entry which is preliminary data.</text>
</comment>
<organism evidence="1 2">
    <name type="scientific">Ornithinibacillus xuwenensis</name>
    <dbReference type="NCBI Taxonomy" id="3144668"/>
    <lineage>
        <taxon>Bacteria</taxon>
        <taxon>Bacillati</taxon>
        <taxon>Bacillota</taxon>
        <taxon>Bacilli</taxon>
        <taxon>Bacillales</taxon>
        <taxon>Bacillaceae</taxon>
        <taxon>Ornithinibacillus</taxon>
    </lineage>
</organism>
<dbReference type="EMBL" id="JBDIML010000001">
    <property type="protein sequence ID" value="MEN2766465.1"/>
    <property type="molecule type" value="Genomic_DNA"/>
</dbReference>
<evidence type="ECO:0000313" key="2">
    <source>
        <dbReference type="Proteomes" id="UP001444625"/>
    </source>
</evidence>
<evidence type="ECO:0008006" key="3">
    <source>
        <dbReference type="Google" id="ProtNLM"/>
    </source>
</evidence>
<dbReference type="Proteomes" id="UP001444625">
    <property type="component" value="Unassembled WGS sequence"/>
</dbReference>
<reference evidence="1 2" key="1">
    <citation type="submission" date="2024-05" db="EMBL/GenBank/DDBJ databases">
        <authorList>
            <person name="Haq I."/>
            <person name="Ullah Z."/>
            <person name="Ahmad R."/>
            <person name="Li M."/>
            <person name="Tong Y."/>
        </authorList>
    </citation>
    <scope>NUCLEOTIDE SEQUENCE [LARGE SCALE GENOMIC DNA]</scope>
    <source>
        <strain evidence="1 2">16A2E</strain>
    </source>
</reference>